<feature type="domain" description="Gamma-butyrobetaine hydroxylase-like N-terminal" evidence="3">
    <location>
        <begin position="10"/>
        <end position="47"/>
    </location>
</feature>
<name>A0A382QTI5_9ZZZZ</name>
<protein>
    <recommendedName>
        <fullName evidence="3">Gamma-butyrobetaine hydroxylase-like N-terminal domain-containing protein</fullName>
    </recommendedName>
</protein>
<evidence type="ECO:0000256" key="2">
    <source>
        <dbReference type="ARBA" id="ARBA00023004"/>
    </source>
</evidence>
<feature type="non-terminal residue" evidence="4">
    <location>
        <position position="52"/>
    </location>
</feature>
<dbReference type="InterPro" id="IPR010376">
    <property type="entry name" value="GBBH-like_N"/>
</dbReference>
<accession>A0A382QTI5</accession>
<evidence type="ECO:0000256" key="1">
    <source>
        <dbReference type="ARBA" id="ARBA00022723"/>
    </source>
</evidence>
<keyword evidence="2" id="KW-0408">Iron</keyword>
<dbReference type="AlphaFoldDB" id="A0A382QTI5"/>
<sequence length="52" mass="6015">MTSDTLTDLERGDEDCVLRFADGAAFRVSYLSIRCRCQCAKCKPRQENEQRQ</sequence>
<dbReference type="Pfam" id="PF06155">
    <property type="entry name" value="GBBH-like_N"/>
    <property type="match status" value="1"/>
</dbReference>
<evidence type="ECO:0000313" key="4">
    <source>
        <dbReference type="EMBL" id="SVC88267.1"/>
    </source>
</evidence>
<keyword evidence="1" id="KW-0479">Metal-binding</keyword>
<reference evidence="4" key="1">
    <citation type="submission" date="2018-05" db="EMBL/GenBank/DDBJ databases">
        <authorList>
            <person name="Lanie J.A."/>
            <person name="Ng W.-L."/>
            <person name="Kazmierczak K.M."/>
            <person name="Andrzejewski T.M."/>
            <person name="Davidsen T.M."/>
            <person name="Wayne K.J."/>
            <person name="Tettelin H."/>
            <person name="Glass J.I."/>
            <person name="Rusch D."/>
            <person name="Podicherti R."/>
            <person name="Tsui H.-C.T."/>
            <person name="Winkler M.E."/>
        </authorList>
    </citation>
    <scope>NUCLEOTIDE SEQUENCE</scope>
</reference>
<gene>
    <name evidence="4" type="ORF">METZ01_LOCUS341121</name>
</gene>
<dbReference type="InterPro" id="IPR038492">
    <property type="entry name" value="GBBH-like_N_sf"/>
</dbReference>
<dbReference type="Gene3D" id="3.30.2020.30">
    <property type="match status" value="1"/>
</dbReference>
<proteinExistence type="predicted"/>
<organism evidence="4">
    <name type="scientific">marine metagenome</name>
    <dbReference type="NCBI Taxonomy" id="408172"/>
    <lineage>
        <taxon>unclassified sequences</taxon>
        <taxon>metagenomes</taxon>
        <taxon>ecological metagenomes</taxon>
    </lineage>
</organism>
<evidence type="ECO:0000259" key="3">
    <source>
        <dbReference type="Pfam" id="PF06155"/>
    </source>
</evidence>
<dbReference type="GO" id="GO:0046872">
    <property type="term" value="F:metal ion binding"/>
    <property type="evidence" value="ECO:0007669"/>
    <property type="project" value="UniProtKB-KW"/>
</dbReference>
<dbReference type="EMBL" id="UINC01116490">
    <property type="protein sequence ID" value="SVC88267.1"/>
    <property type="molecule type" value="Genomic_DNA"/>
</dbReference>